<organism evidence="3 4">
    <name type="scientific">Alcaligenes xylosoxydans xylosoxydans</name>
    <name type="common">Achromobacter xylosoxidans</name>
    <dbReference type="NCBI Taxonomy" id="85698"/>
    <lineage>
        <taxon>Bacteria</taxon>
        <taxon>Pseudomonadati</taxon>
        <taxon>Pseudomonadota</taxon>
        <taxon>Betaproteobacteria</taxon>
        <taxon>Burkholderiales</taxon>
        <taxon>Alcaligenaceae</taxon>
        <taxon>Achromobacter</taxon>
    </lineage>
</organism>
<gene>
    <name evidence="3" type="ORF">O9570_08055</name>
</gene>
<comment type="caution">
    <text evidence="3">The sequence shown here is derived from an EMBL/GenBank/DDBJ whole genome shotgun (WGS) entry which is preliminary data.</text>
</comment>
<accession>A0A9X3KWV7</accession>
<dbReference type="Pfam" id="PF18790">
    <property type="entry name" value="KfrB"/>
    <property type="match status" value="1"/>
</dbReference>
<evidence type="ECO:0000313" key="3">
    <source>
        <dbReference type="EMBL" id="MCZ8401392.1"/>
    </source>
</evidence>
<evidence type="ECO:0000259" key="2">
    <source>
        <dbReference type="Pfam" id="PF18790"/>
    </source>
</evidence>
<dbReference type="EMBL" id="JAPZVI010000004">
    <property type="protein sequence ID" value="MCZ8401392.1"/>
    <property type="molecule type" value="Genomic_DNA"/>
</dbReference>
<dbReference type="RefSeq" id="WP_070760768.1">
    <property type="nucleotide sequence ID" value="NZ_CP188776.1"/>
</dbReference>
<evidence type="ECO:0000313" key="4">
    <source>
        <dbReference type="Proteomes" id="UP001141992"/>
    </source>
</evidence>
<reference evidence="3" key="1">
    <citation type="submission" date="2022-12" db="EMBL/GenBank/DDBJ databases">
        <authorList>
            <person name="Voronina O.L."/>
            <person name="Kunda M.S."/>
            <person name="Ryzhova N."/>
            <person name="Aksenova E.I."/>
        </authorList>
    </citation>
    <scope>NUCLEOTIDE SEQUENCE</scope>
    <source>
        <strain evidence="3">SCCH136:Ach223948</strain>
    </source>
</reference>
<sequence length="305" mass="33304">MKISDWKSKVQALFRPAQPDRAPVSNGPRALSADGERKPVEISIISTGERFVHVPSSSQPGEVSRAAEQMGIEPADSYEQHIAALEREALAKLRLWDGKSVSDIDTSALYDFPNLEDHPAMRLTVPAPVVRKEFLNSSPLNENDIERVTLLAVDKQGHALLKTQLGHQVSDFEQTNHDVMPIAEALERLQQHGASKDLTLVIGETLWRGTMPAELKPAEVGATYRGAILAVEGGKVYQLVSNSTAIAHDAGRMSVPDPLRFVGKEVDISYPCGKVGLLRELDHLALEANSLQKRGAEKTSAALER</sequence>
<dbReference type="InterPro" id="IPR040782">
    <property type="entry name" value="KfrB"/>
</dbReference>
<name>A0A9X3KWV7_ALCXX</name>
<dbReference type="AlphaFoldDB" id="A0A9X3KWV7"/>
<feature type="region of interest" description="Disordered" evidence="1">
    <location>
        <begin position="14"/>
        <end position="38"/>
    </location>
</feature>
<evidence type="ECO:0000256" key="1">
    <source>
        <dbReference type="SAM" id="MobiDB-lite"/>
    </source>
</evidence>
<feature type="domain" description="KfrB" evidence="2">
    <location>
        <begin position="223"/>
        <end position="276"/>
    </location>
</feature>
<protein>
    <recommendedName>
        <fullName evidence="2">KfrB domain-containing protein</fullName>
    </recommendedName>
</protein>
<proteinExistence type="predicted"/>
<dbReference type="Proteomes" id="UP001141992">
    <property type="component" value="Unassembled WGS sequence"/>
</dbReference>